<dbReference type="InterPro" id="IPR020892">
    <property type="entry name" value="Cyclophilin-type_PPIase_CS"/>
</dbReference>
<dbReference type="SUPFAM" id="SSF50891">
    <property type="entry name" value="Cyclophilin-like"/>
    <property type="match status" value="1"/>
</dbReference>
<dbReference type="PROSITE" id="PS50072">
    <property type="entry name" value="CSA_PPIASE_2"/>
    <property type="match status" value="1"/>
</dbReference>
<keyword evidence="3" id="KW-0697">Rotamase</keyword>
<sequence>MSAVNATSCQYCYIDIDINNHRSKLALAAAFVDATDSRYGFSSKDLRKLGGSELSRVEDLISTDHEWSTKSNDIGIEIRPPTAGNRIIIKLYWDVAPLACENFATLCTNGGTGLGGSSSSKTNNNKKPKPAPIGESGKPLTYRNSTVHRVVPGFIMQGGDFVFGNGSGGESIYNGKKFKDEKSGLALKHDRMGIVSMGNSGKNSNTSQFFITFAKAPQCDGKHVVFGKVISGFEVLHAVEKVGVAEGGGGEPSVPVTITDCGVYNAIDTPGSGYWYDQPDEDSFVGYSPVFMVRPRVVVVAPTQAVYQKFQSAMGSNVTTTSIIVDEQGSDGDVVKQAFHLLESYAADVIVVAPVCASLLCSLELPSSWTEVEGCAEVDLSVQNVVIRAKPVEALTAIRIKSWVGIGTNWQLDGAMM</sequence>
<dbReference type="GO" id="GO:0005737">
    <property type="term" value="C:cytoplasm"/>
    <property type="evidence" value="ECO:0007669"/>
    <property type="project" value="TreeGrafter"/>
</dbReference>
<reference evidence="7" key="1">
    <citation type="submission" date="2021-01" db="EMBL/GenBank/DDBJ databases">
        <authorList>
            <person name="Corre E."/>
            <person name="Pelletier E."/>
            <person name="Niang G."/>
            <person name="Scheremetjew M."/>
            <person name="Finn R."/>
            <person name="Kale V."/>
            <person name="Holt S."/>
            <person name="Cochrane G."/>
            <person name="Meng A."/>
            <person name="Brown T."/>
            <person name="Cohen L."/>
        </authorList>
    </citation>
    <scope>NUCLEOTIDE SEQUENCE</scope>
    <source>
        <strain evidence="7">CCMP826</strain>
    </source>
</reference>
<dbReference type="PROSITE" id="PS00170">
    <property type="entry name" value="CSA_PPIASE_1"/>
    <property type="match status" value="1"/>
</dbReference>
<evidence type="ECO:0000256" key="4">
    <source>
        <dbReference type="ARBA" id="ARBA00023235"/>
    </source>
</evidence>
<dbReference type="Pfam" id="PF00160">
    <property type="entry name" value="Pro_isomerase"/>
    <property type="match status" value="1"/>
</dbReference>
<evidence type="ECO:0000256" key="2">
    <source>
        <dbReference type="ARBA" id="ARBA00013194"/>
    </source>
</evidence>
<dbReference type="InterPro" id="IPR002130">
    <property type="entry name" value="Cyclophilin-type_PPIase_dom"/>
</dbReference>
<dbReference type="GO" id="GO:0003755">
    <property type="term" value="F:peptidyl-prolyl cis-trans isomerase activity"/>
    <property type="evidence" value="ECO:0007669"/>
    <property type="project" value="UniProtKB-KW"/>
</dbReference>
<dbReference type="Gene3D" id="2.40.100.10">
    <property type="entry name" value="Cyclophilin-like"/>
    <property type="match status" value="1"/>
</dbReference>
<name>A0A7S2N1Q7_9STRA</name>
<dbReference type="PRINTS" id="PR00153">
    <property type="entry name" value="CSAPPISMRASE"/>
</dbReference>
<feature type="domain" description="PPIase cyclophilin-type" evidence="6">
    <location>
        <begin position="85"/>
        <end position="263"/>
    </location>
</feature>
<keyword evidence="4" id="KW-0413">Isomerase</keyword>
<comment type="catalytic activity">
    <reaction evidence="1">
        <text>[protein]-peptidylproline (omega=180) = [protein]-peptidylproline (omega=0)</text>
        <dbReference type="Rhea" id="RHEA:16237"/>
        <dbReference type="Rhea" id="RHEA-COMP:10747"/>
        <dbReference type="Rhea" id="RHEA-COMP:10748"/>
        <dbReference type="ChEBI" id="CHEBI:83833"/>
        <dbReference type="ChEBI" id="CHEBI:83834"/>
        <dbReference type="EC" id="5.2.1.8"/>
    </reaction>
</comment>
<dbReference type="PANTHER" id="PTHR11071:SF561">
    <property type="entry name" value="PEPTIDYL-PROLYL CIS-TRANS ISOMERASE D-RELATED"/>
    <property type="match status" value="1"/>
</dbReference>
<feature type="region of interest" description="Disordered" evidence="5">
    <location>
        <begin position="114"/>
        <end position="140"/>
    </location>
</feature>
<dbReference type="FunFam" id="2.40.100.10:FF:000025">
    <property type="entry name" value="Peptidyl-prolyl cis-trans isomerase CYP19-2"/>
    <property type="match status" value="1"/>
</dbReference>
<evidence type="ECO:0000256" key="5">
    <source>
        <dbReference type="SAM" id="MobiDB-lite"/>
    </source>
</evidence>
<proteinExistence type="predicted"/>
<evidence type="ECO:0000259" key="6">
    <source>
        <dbReference type="PROSITE" id="PS50072"/>
    </source>
</evidence>
<dbReference type="GO" id="GO:0006457">
    <property type="term" value="P:protein folding"/>
    <property type="evidence" value="ECO:0007669"/>
    <property type="project" value="InterPro"/>
</dbReference>
<dbReference type="InterPro" id="IPR029000">
    <property type="entry name" value="Cyclophilin-like_dom_sf"/>
</dbReference>
<protein>
    <recommendedName>
        <fullName evidence="2">peptidylprolyl isomerase</fullName>
        <ecNumber evidence="2">5.2.1.8</ecNumber>
    </recommendedName>
</protein>
<dbReference type="EMBL" id="HBGV01017963">
    <property type="protein sequence ID" value="CAD9514803.1"/>
    <property type="molecule type" value="Transcribed_RNA"/>
</dbReference>
<dbReference type="EC" id="5.2.1.8" evidence="2"/>
<organism evidence="7">
    <name type="scientific">Helicotheca tamesis</name>
    <dbReference type="NCBI Taxonomy" id="374047"/>
    <lineage>
        <taxon>Eukaryota</taxon>
        <taxon>Sar</taxon>
        <taxon>Stramenopiles</taxon>
        <taxon>Ochrophyta</taxon>
        <taxon>Bacillariophyta</taxon>
        <taxon>Mediophyceae</taxon>
        <taxon>Lithodesmiophycidae</taxon>
        <taxon>Lithodesmiales</taxon>
        <taxon>Lithodesmiaceae</taxon>
        <taxon>Helicotheca</taxon>
    </lineage>
</organism>
<evidence type="ECO:0000256" key="1">
    <source>
        <dbReference type="ARBA" id="ARBA00000971"/>
    </source>
</evidence>
<dbReference type="GO" id="GO:0016018">
    <property type="term" value="F:cyclosporin A binding"/>
    <property type="evidence" value="ECO:0007669"/>
    <property type="project" value="TreeGrafter"/>
</dbReference>
<evidence type="ECO:0000313" key="7">
    <source>
        <dbReference type="EMBL" id="CAD9514803.1"/>
    </source>
</evidence>
<evidence type="ECO:0000256" key="3">
    <source>
        <dbReference type="ARBA" id="ARBA00023110"/>
    </source>
</evidence>
<gene>
    <name evidence="7" type="ORF">HTAM1171_LOCUS11095</name>
</gene>
<dbReference type="AlphaFoldDB" id="A0A7S2N1Q7"/>
<dbReference type="PANTHER" id="PTHR11071">
    <property type="entry name" value="PEPTIDYL-PROLYL CIS-TRANS ISOMERASE"/>
    <property type="match status" value="1"/>
</dbReference>
<accession>A0A7S2N1Q7</accession>